<evidence type="ECO:0008006" key="3">
    <source>
        <dbReference type="Google" id="ProtNLM"/>
    </source>
</evidence>
<protein>
    <recommendedName>
        <fullName evidence="3">DUF192 domain-containing protein</fullName>
    </recommendedName>
</protein>
<name>A0A212TGV9_9BURK</name>
<dbReference type="PANTHER" id="PTHR37953">
    <property type="entry name" value="UPF0127 PROTEIN MJ1496"/>
    <property type="match status" value="1"/>
</dbReference>
<dbReference type="InterPro" id="IPR038695">
    <property type="entry name" value="Saro_0823-like_sf"/>
</dbReference>
<dbReference type="InterPro" id="IPR003795">
    <property type="entry name" value="DUF192"/>
</dbReference>
<dbReference type="PANTHER" id="PTHR37953:SF1">
    <property type="entry name" value="UPF0127 PROTEIN MJ1496"/>
    <property type="match status" value="1"/>
</dbReference>
<sequence>MKFFNRVIVALTLCLGWQGVSQAQKLPSIQLQAGLYKIAAEVAATEQARQLGLMHRNYLPPDDGMLFVFENKGTHCFWMRNTKIPLAIAFLADDGKIVNIIEMKAMTEDNHCPSQPVRFALEMNQGWFAKKGLLAGNAINGIPSGFIKN</sequence>
<accession>A0A212TGV9</accession>
<evidence type="ECO:0000313" key="2">
    <source>
        <dbReference type="Proteomes" id="UP000197215"/>
    </source>
</evidence>
<dbReference type="EMBL" id="FYEX01000001">
    <property type="protein sequence ID" value="SNC65056.1"/>
    <property type="molecule type" value="Genomic_DNA"/>
</dbReference>
<evidence type="ECO:0000313" key="1">
    <source>
        <dbReference type="EMBL" id="SNC65056.1"/>
    </source>
</evidence>
<proteinExistence type="predicted"/>
<dbReference type="Gene3D" id="2.60.120.1140">
    <property type="entry name" value="Protein of unknown function DUF192"/>
    <property type="match status" value="1"/>
</dbReference>
<keyword evidence="2" id="KW-1185">Reference proteome</keyword>
<dbReference type="AlphaFoldDB" id="A0A212TGV9"/>
<organism evidence="1 2">
    <name type="scientific">Polynucleobacter victoriensis</name>
    <dbReference type="NCBI Taxonomy" id="2049319"/>
    <lineage>
        <taxon>Bacteria</taxon>
        <taxon>Pseudomonadati</taxon>
        <taxon>Pseudomonadota</taxon>
        <taxon>Betaproteobacteria</taxon>
        <taxon>Burkholderiales</taxon>
        <taxon>Burkholderiaceae</taxon>
        <taxon>Polynucleobacter</taxon>
    </lineage>
</organism>
<dbReference type="Pfam" id="PF02643">
    <property type="entry name" value="DUF192"/>
    <property type="match status" value="1"/>
</dbReference>
<dbReference type="OrthoDB" id="5526466at2"/>
<gene>
    <name evidence="1" type="ORF">SAMN06295916_1217</name>
</gene>
<dbReference type="Proteomes" id="UP000197215">
    <property type="component" value="Unassembled WGS sequence"/>
</dbReference>
<reference evidence="2" key="1">
    <citation type="submission" date="2017-06" db="EMBL/GenBank/DDBJ databases">
        <authorList>
            <person name="Varghese N."/>
            <person name="Submissions S."/>
        </authorList>
    </citation>
    <scope>NUCLEOTIDE SEQUENCE [LARGE SCALE GENOMIC DNA]</scope>
    <source>
        <strain evidence="2">MWH-VicM1</strain>
    </source>
</reference>